<dbReference type="PANTHER" id="PTHR19367">
    <property type="entry name" value="T-CELL RECEPTOR ALPHA CHAIN V REGION"/>
    <property type="match status" value="1"/>
</dbReference>
<gene>
    <name evidence="7" type="ORF">HF521_019031</name>
</gene>
<dbReference type="SMART" id="SM00406">
    <property type="entry name" value="IGv"/>
    <property type="match status" value="1"/>
</dbReference>
<keyword evidence="5" id="KW-0391">Immunity</keyword>
<proteinExistence type="predicted"/>
<keyword evidence="3" id="KW-0675">Receptor</keyword>
<keyword evidence="2" id="KW-1064">Adaptive immunity</keyword>
<dbReference type="PANTHER" id="PTHR19367:SF18">
    <property type="entry name" value="T CELL RECEPTOR ALPHA VARIABLE 16"/>
    <property type="match status" value="1"/>
</dbReference>
<dbReference type="EMBL" id="JABFDY010000006">
    <property type="protein sequence ID" value="KAF7705777.1"/>
    <property type="molecule type" value="Genomic_DNA"/>
</dbReference>
<dbReference type="InterPro" id="IPR036179">
    <property type="entry name" value="Ig-like_dom_sf"/>
</dbReference>
<dbReference type="Gene3D" id="2.60.40.10">
    <property type="entry name" value="Immunoglobulins"/>
    <property type="match status" value="1"/>
</dbReference>
<protein>
    <recommendedName>
        <fullName evidence="6">Ig-like domain-containing protein</fullName>
    </recommendedName>
</protein>
<dbReference type="AlphaFoldDB" id="A0A8T0BJ73"/>
<keyword evidence="8" id="KW-1185">Reference proteome</keyword>
<keyword evidence="5" id="KW-1279">T cell receptor</keyword>
<dbReference type="InterPro" id="IPR051287">
    <property type="entry name" value="TCR_variable_region"/>
</dbReference>
<accession>A0A8T0BJ73</accession>
<evidence type="ECO:0000259" key="6">
    <source>
        <dbReference type="PROSITE" id="PS50835"/>
    </source>
</evidence>
<dbReference type="SUPFAM" id="SSF48726">
    <property type="entry name" value="Immunoglobulin"/>
    <property type="match status" value="1"/>
</dbReference>
<evidence type="ECO:0000256" key="2">
    <source>
        <dbReference type="ARBA" id="ARBA00023130"/>
    </source>
</evidence>
<dbReference type="Pfam" id="PF07686">
    <property type="entry name" value="V-set"/>
    <property type="match status" value="1"/>
</dbReference>
<evidence type="ECO:0000256" key="1">
    <source>
        <dbReference type="ARBA" id="ARBA00022729"/>
    </source>
</evidence>
<evidence type="ECO:0000256" key="5">
    <source>
        <dbReference type="ARBA" id="ARBA00043266"/>
    </source>
</evidence>
<organism evidence="7 8">
    <name type="scientific">Silurus meridionalis</name>
    <name type="common">Southern catfish</name>
    <name type="synonym">Silurus soldatovi meridionalis</name>
    <dbReference type="NCBI Taxonomy" id="175797"/>
    <lineage>
        <taxon>Eukaryota</taxon>
        <taxon>Metazoa</taxon>
        <taxon>Chordata</taxon>
        <taxon>Craniata</taxon>
        <taxon>Vertebrata</taxon>
        <taxon>Euteleostomi</taxon>
        <taxon>Actinopterygii</taxon>
        <taxon>Neopterygii</taxon>
        <taxon>Teleostei</taxon>
        <taxon>Ostariophysi</taxon>
        <taxon>Siluriformes</taxon>
        <taxon>Siluridae</taxon>
        <taxon>Silurus</taxon>
    </lineage>
</organism>
<name>A0A8T0BJ73_SILME</name>
<dbReference type="GO" id="GO:0002250">
    <property type="term" value="P:adaptive immune response"/>
    <property type="evidence" value="ECO:0007669"/>
    <property type="project" value="UniProtKB-KW"/>
</dbReference>
<reference evidence="7" key="1">
    <citation type="submission" date="2020-08" db="EMBL/GenBank/DDBJ databases">
        <title>Chromosome-level assembly of Southern catfish (Silurus meridionalis) provides insights into visual adaptation to the nocturnal and benthic lifestyles.</title>
        <authorList>
            <person name="Zhang Y."/>
            <person name="Wang D."/>
            <person name="Peng Z."/>
        </authorList>
    </citation>
    <scope>NUCLEOTIDE SEQUENCE</scope>
    <source>
        <strain evidence="7">SWU-2019-XX</strain>
        <tissue evidence="7">Muscle</tissue>
    </source>
</reference>
<dbReference type="InterPro" id="IPR003599">
    <property type="entry name" value="Ig_sub"/>
</dbReference>
<sequence>IVESADNSIKPEETTLSVTEGSNITLSCTYTGSVYNLHWYQLKPGSRPEFLLLITESAKQVTEAQPPNPRLSIQLEKMNKKVHLIISSAAVSDSDLYYCALQPTVTGNPAALYKNSVLDFVMLKAVLEMNMPLLGDSLF</sequence>
<feature type="non-terminal residue" evidence="7">
    <location>
        <position position="1"/>
    </location>
</feature>
<evidence type="ECO:0000256" key="4">
    <source>
        <dbReference type="ARBA" id="ARBA00023319"/>
    </source>
</evidence>
<dbReference type="GO" id="GO:0042101">
    <property type="term" value="C:T cell receptor complex"/>
    <property type="evidence" value="ECO:0007669"/>
    <property type="project" value="UniProtKB-KW"/>
</dbReference>
<feature type="domain" description="Ig-like" evidence="6">
    <location>
        <begin position="11"/>
        <end position="118"/>
    </location>
</feature>
<dbReference type="InterPro" id="IPR013783">
    <property type="entry name" value="Ig-like_fold"/>
</dbReference>
<dbReference type="InterPro" id="IPR013106">
    <property type="entry name" value="Ig_V-set"/>
</dbReference>
<evidence type="ECO:0000313" key="8">
    <source>
        <dbReference type="Proteomes" id="UP000606274"/>
    </source>
</evidence>
<keyword evidence="1" id="KW-0732">Signal</keyword>
<keyword evidence="4" id="KW-0393">Immunoglobulin domain</keyword>
<evidence type="ECO:0000313" key="7">
    <source>
        <dbReference type="EMBL" id="KAF7705777.1"/>
    </source>
</evidence>
<dbReference type="PROSITE" id="PS50835">
    <property type="entry name" value="IG_LIKE"/>
    <property type="match status" value="1"/>
</dbReference>
<comment type="caution">
    <text evidence="7">The sequence shown here is derived from an EMBL/GenBank/DDBJ whole genome shotgun (WGS) entry which is preliminary data.</text>
</comment>
<feature type="non-terminal residue" evidence="7">
    <location>
        <position position="139"/>
    </location>
</feature>
<evidence type="ECO:0000256" key="3">
    <source>
        <dbReference type="ARBA" id="ARBA00023170"/>
    </source>
</evidence>
<dbReference type="SMART" id="SM00409">
    <property type="entry name" value="IG"/>
    <property type="match status" value="1"/>
</dbReference>
<dbReference type="Proteomes" id="UP000606274">
    <property type="component" value="Unassembled WGS sequence"/>
</dbReference>
<dbReference type="InterPro" id="IPR007110">
    <property type="entry name" value="Ig-like_dom"/>
</dbReference>